<dbReference type="AlphaFoldDB" id="A0A8C5VDP2"/>
<organism evidence="12 13">
    <name type="scientific">Microcebus murinus</name>
    <name type="common">Gray mouse lemur</name>
    <name type="synonym">Lemur murinus</name>
    <dbReference type="NCBI Taxonomy" id="30608"/>
    <lineage>
        <taxon>Eukaryota</taxon>
        <taxon>Metazoa</taxon>
        <taxon>Chordata</taxon>
        <taxon>Craniata</taxon>
        <taxon>Vertebrata</taxon>
        <taxon>Euteleostomi</taxon>
        <taxon>Mammalia</taxon>
        <taxon>Eutheria</taxon>
        <taxon>Euarchontoglires</taxon>
        <taxon>Primates</taxon>
        <taxon>Strepsirrhini</taxon>
        <taxon>Lemuriformes</taxon>
        <taxon>Cheirogaleidae</taxon>
        <taxon>Microcebus</taxon>
    </lineage>
</organism>
<feature type="domain" description="Anoctamin transmembrane" evidence="10">
    <location>
        <begin position="342"/>
        <end position="903"/>
    </location>
</feature>
<feature type="compositionally biased region" description="Low complexity" evidence="9">
    <location>
        <begin position="939"/>
        <end position="964"/>
    </location>
</feature>
<gene>
    <name evidence="12" type="primary">ANO2</name>
    <name evidence="12" type="synonym">LOC105881437</name>
</gene>
<reference evidence="12" key="1">
    <citation type="submission" date="2016-12" db="EMBL/GenBank/DDBJ databases">
        <title>Mouse lemur reference genome and diversity panel.</title>
        <authorList>
            <person name="Harris R."/>
            <person name="Larsen P."/>
            <person name="Liu Y."/>
            <person name="Hughes D.S."/>
            <person name="Murali S."/>
            <person name="Raveendran M."/>
            <person name="Korchina V."/>
            <person name="Wang M."/>
            <person name="Jhangiani S."/>
            <person name="Bandaranaike D."/>
            <person name="Bellair M."/>
            <person name="Blankenburg K."/>
            <person name="Chao H."/>
            <person name="Dahdouli M."/>
            <person name="Dinh H."/>
            <person name="Doddapaneni H."/>
            <person name="English A."/>
            <person name="Firestine M."/>
            <person name="Gnanaolivu R."/>
            <person name="Gross S."/>
            <person name="Hernandez B."/>
            <person name="Javaid M."/>
            <person name="Jayaseelan J."/>
            <person name="Jones J."/>
            <person name="Khan Z."/>
            <person name="Kovar C."/>
            <person name="Kurapati P."/>
            <person name="Le B."/>
            <person name="Lee S."/>
            <person name="Li M."/>
            <person name="Mathew T."/>
            <person name="Narasimhan A."/>
            <person name="Ngo D."/>
            <person name="Nguyen L."/>
            <person name="Okwuonu G."/>
            <person name="Ongeri F."/>
            <person name="Osuji N."/>
            <person name="Pu L.-L."/>
            <person name="Puazo M."/>
            <person name="Quiroz J."/>
            <person name="Raj R."/>
            <person name="Rajbhandari K."/>
            <person name="Reid J.G."/>
            <person name="Santibanez J."/>
            <person name="Sexton D."/>
            <person name="Skinner E."/>
            <person name="Vee V."/>
            <person name="Weissenberger G."/>
            <person name="Wu Y."/>
            <person name="Xin Y."/>
            <person name="Han Y."/>
            <person name="Campbell C."/>
            <person name="Brown A."/>
            <person name="Sullivan B."/>
            <person name="Shelton J."/>
            <person name="Brown S."/>
            <person name="Dudchenko O."/>
            <person name="Machol I."/>
            <person name="Durand N."/>
            <person name="Shamim M."/>
            <person name="Lieberman A."/>
            <person name="Muzny D.M."/>
            <person name="Richards S."/>
            <person name="Yoder A."/>
            <person name="Worley K.C."/>
            <person name="Rogers J."/>
            <person name="Gibbs R.A."/>
        </authorList>
    </citation>
    <scope>NUCLEOTIDE SEQUENCE [LARGE SCALE GENOMIC DNA]</scope>
</reference>
<evidence type="ECO:0000256" key="3">
    <source>
        <dbReference type="ARBA" id="ARBA00022475"/>
    </source>
</evidence>
<dbReference type="InterPro" id="IPR049452">
    <property type="entry name" value="Anoctamin_TM"/>
</dbReference>
<keyword evidence="6 8" id="KW-0472">Membrane</keyword>
<dbReference type="Proteomes" id="UP000694394">
    <property type="component" value="Chromosome 7"/>
</dbReference>
<reference evidence="12" key="2">
    <citation type="submission" date="2025-08" db="UniProtKB">
        <authorList>
            <consortium name="Ensembl"/>
        </authorList>
    </citation>
    <scope>IDENTIFICATION</scope>
</reference>
<feature type="transmembrane region" description="Helical" evidence="8">
    <location>
        <begin position="569"/>
        <end position="593"/>
    </location>
</feature>
<feature type="compositionally biased region" description="Low complexity" evidence="9">
    <location>
        <begin position="10"/>
        <end position="21"/>
    </location>
</feature>
<evidence type="ECO:0000256" key="4">
    <source>
        <dbReference type="ARBA" id="ARBA00022692"/>
    </source>
</evidence>
<evidence type="ECO:0000256" key="7">
    <source>
        <dbReference type="ARBA" id="ARBA00023180"/>
    </source>
</evidence>
<evidence type="ECO:0000256" key="5">
    <source>
        <dbReference type="ARBA" id="ARBA00022989"/>
    </source>
</evidence>
<evidence type="ECO:0000256" key="8">
    <source>
        <dbReference type="RuleBase" id="RU280814"/>
    </source>
</evidence>
<dbReference type="GeneTree" id="ENSGT00940000155840"/>
<dbReference type="EMBL" id="ABDC03010461">
    <property type="status" value="NOT_ANNOTATED_CDS"/>
    <property type="molecule type" value="Genomic_DNA"/>
</dbReference>
<feature type="region of interest" description="Disordered" evidence="9">
    <location>
        <begin position="923"/>
        <end position="964"/>
    </location>
</feature>
<dbReference type="EMBL" id="ABDC03010462">
    <property type="status" value="NOT_ANNOTATED_CDS"/>
    <property type="molecule type" value="Genomic_DNA"/>
</dbReference>
<evidence type="ECO:0000256" key="6">
    <source>
        <dbReference type="ARBA" id="ARBA00023136"/>
    </source>
</evidence>
<proteinExistence type="inferred from homology"/>
<sequence length="964" mass="108636">MATHGPYIPLLPGSPRRLSPRTVARGGQAPKRGQQHLKVPGPRAPGPRGSSGGGRAHGSSVINNYLDANEPVSSEARVSRMHFHDNQRKVDYVLAYHYRKRGAHLGQGSPGHSLAIVSNGEMGKEPQAGGPGDIELGPLDALEEERKEQREEFEHNLMEAGLELEKDVENKSQGSIFVRIHAPWQVLAREAEFLKIKVPTKKMYEIKAGGSIAKKFNAVLQKLSSPLQPRVPEHSNNRMKNLSYPFSREKMYLYNIQDKDTFFDNATRSRIVHEILKRTACSRANNTMGINSLIANNVYEAAYPLHDGEYDSPGDDMNDRKLLYQEWARYGVFYKFQPIDLIRKYFGEKIGLYFAWLGLYTSFLIPSSVIGVIVFLYGCATIEEDIPSREMCDQQNAFTMCPLCDKSCDYWNLSSACGTARASHLFDNPATVFFSIFMALWATMFLENWKRLQMRLGYFWDLTGIEEEEVSSAEHSRPEYESKVREKMLKESSRSAVQKLETSAAAGDGEDDEDKLTWRDRFPGYLMNFASILFMIALTFSIVFGVIVYRITTAAALSLNKATRSNVRVTVTATAVIINLVVILILDEIYGAVANWLTKIEVPKTEQSFEERLILKAFLLKFVNAYSPIFYVAFFKGRFVGRPGSYVYVFDGYRMEECAPGGCLMELCIQLSIIMLGKQLIQNNIFEIGVPKLKKLFRKLKDETEPGETDSAHSKHPEQWDLDYSLEPYTGLTPEYMEMIIQFGFVTLFVASFPLAPVFALLNNVIEVRLDAKKFVTELRRPDAVRTKDIGIWFDILSGIGKFSVISNSFYSTDICSLGHGFLPPPIIFKARAKGSPASQFKDYREPPWSPNPYEFSKQYWSVLSARLAFVIIFQNLVMFLSVLVDWMIPDIPTDISDQIKKEKSLLVDFFLKEEHEKLKLTDGLAARSPGVGERARSRAPSSAPSGRSQPGSAASSGSQHTNV</sequence>
<evidence type="ECO:0000256" key="2">
    <source>
        <dbReference type="ARBA" id="ARBA00009671"/>
    </source>
</evidence>
<feature type="region of interest" description="Disordered" evidence="9">
    <location>
        <begin position="1"/>
        <end position="61"/>
    </location>
</feature>
<name>A0A8C5VDP2_MICMU</name>
<evidence type="ECO:0000313" key="12">
    <source>
        <dbReference type="Ensembl" id="ENSMICP00000020903.2"/>
    </source>
</evidence>
<dbReference type="GO" id="GO:0046983">
    <property type="term" value="F:protein dimerization activity"/>
    <property type="evidence" value="ECO:0007669"/>
    <property type="project" value="InterPro"/>
</dbReference>
<reference evidence="12" key="3">
    <citation type="submission" date="2025-09" db="UniProtKB">
        <authorList>
            <consortium name="Ensembl"/>
        </authorList>
    </citation>
    <scope>IDENTIFICATION</scope>
</reference>
<dbReference type="EMBL" id="ABDC03010466">
    <property type="status" value="NOT_ANNOTATED_CDS"/>
    <property type="molecule type" value="Genomic_DNA"/>
</dbReference>
<feature type="transmembrane region" description="Helical" evidence="8">
    <location>
        <begin position="525"/>
        <end position="549"/>
    </location>
</feature>
<dbReference type="GO" id="GO:0005229">
    <property type="term" value="F:intracellularly calcium-gated chloride channel activity"/>
    <property type="evidence" value="ECO:0007669"/>
    <property type="project" value="TreeGrafter"/>
</dbReference>
<evidence type="ECO:0000259" key="11">
    <source>
        <dbReference type="Pfam" id="PF16178"/>
    </source>
</evidence>
<keyword evidence="13" id="KW-1185">Reference proteome</keyword>
<keyword evidence="5 8" id="KW-1133">Transmembrane helix</keyword>
<comment type="similarity">
    <text evidence="2 8">Belongs to the anoctamin family.</text>
</comment>
<dbReference type="EMBL" id="ABDC03010464">
    <property type="status" value="NOT_ANNOTATED_CDS"/>
    <property type="molecule type" value="Genomic_DNA"/>
</dbReference>
<feature type="transmembrane region" description="Helical" evidence="8">
    <location>
        <begin position="613"/>
        <end position="634"/>
    </location>
</feature>
<dbReference type="Pfam" id="PF16178">
    <property type="entry name" value="Anoct_dimer"/>
    <property type="match status" value="1"/>
</dbReference>
<feature type="transmembrane region" description="Helical" evidence="8">
    <location>
        <begin position="353"/>
        <end position="377"/>
    </location>
</feature>
<comment type="subcellular location">
    <subcellularLocation>
        <location evidence="1">Cell membrane</location>
        <topology evidence="1">Multi-pass membrane protein</topology>
    </subcellularLocation>
    <subcellularLocation>
        <location evidence="8">Membrane</location>
        <topology evidence="8">Multi-pass membrane protein</topology>
    </subcellularLocation>
</comment>
<dbReference type="PANTHER" id="PTHR12308">
    <property type="entry name" value="ANOCTAMIN"/>
    <property type="match status" value="1"/>
</dbReference>
<evidence type="ECO:0000256" key="9">
    <source>
        <dbReference type="SAM" id="MobiDB-lite"/>
    </source>
</evidence>
<protein>
    <recommendedName>
        <fullName evidence="8">Anoctamin</fullName>
    </recommendedName>
</protein>
<evidence type="ECO:0000259" key="10">
    <source>
        <dbReference type="Pfam" id="PF04547"/>
    </source>
</evidence>
<dbReference type="GO" id="GO:0005886">
    <property type="term" value="C:plasma membrane"/>
    <property type="evidence" value="ECO:0007669"/>
    <property type="project" value="UniProtKB-SubCell"/>
</dbReference>
<dbReference type="Ensembl" id="ENSMICT00000053071.2">
    <property type="protein sequence ID" value="ENSMICP00000020903.2"/>
    <property type="gene ID" value="ENSMICG00000004767.3"/>
</dbReference>
<keyword evidence="7" id="KW-0325">Glycoprotein</keyword>
<accession>A0A8C5VDP2</accession>
<feature type="domain" description="Anoctamin dimerisation" evidence="11">
    <location>
        <begin position="83"/>
        <end position="339"/>
    </location>
</feature>
<feature type="transmembrane region" description="Helical" evidence="8">
    <location>
        <begin position="430"/>
        <end position="446"/>
    </location>
</feature>
<evidence type="ECO:0000313" key="13">
    <source>
        <dbReference type="Proteomes" id="UP000694394"/>
    </source>
</evidence>
<comment type="caution">
    <text evidence="8">Lacks conserved residue(s) required for the propagation of feature annotation.</text>
</comment>
<feature type="transmembrane region" description="Helical" evidence="8">
    <location>
        <begin position="868"/>
        <end position="889"/>
    </location>
</feature>
<dbReference type="EMBL" id="ABDC03010465">
    <property type="status" value="NOT_ANNOTATED_CDS"/>
    <property type="molecule type" value="Genomic_DNA"/>
</dbReference>
<dbReference type="PANTHER" id="PTHR12308:SF20">
    <property type="entry name" value="ANOCTAMIN-2"/>
    <property type="match status" value="1"/>
</dbReference>
<keyword evidence="3" id="KW-1003">Cell membrane</keyword>
<dbReference type="InterPro" id="IPR032394">
    <property type="entry name" value="Anoct_dimer"/>
</dbReference>
<dbReference type="InterPro" id="IPR007632">
    <property type="entry name" value="Anoctamin"/>
</dbReference>
<evidence type="ECO:0000256" key="1">
    <source>
        <dbReference type="ARBA" id="ARBA00004651"/>
    </source>
</evidence>
<dbReference type="Pfam" id="PF04547">
    <property type="entry name" value="Anoctamin"/>
    <property type="match status" value="1"/>
</dbReference>
<dbReference type="EMBL" id="ABDC03010463">
    <property type="status" value="NOT_ANNOTATED_CDS"/>
    <property type="molecule type" value="Genomic_DNA"/>
</dbReference>
<keyword evidence="4 8" id="KW-0812">Transmembrane</keyword>
<feature type="transmembrane region" description="Helical" evidence="8">
    <location>
        <begin position="739"/>
        <end position="762"/>
    </location>
</feature>
<dbReference type="EMBL" id="ABDC03010467">
    <property type="status" value="NOT_ANNOTATED_CDS"/>
    <property type="molecule type" value="Genomic_DNA"/>
</dbReference>